<dbReference type="Proteomes" id="UP000828390">
    <property type="component" value="Unassembled WGS sequence"/>
</dbReference>
<sequence>MAQCRDSKSECELHSLINSNKPTLLAAYLNTNYDFSDFCYIAMKDTTVLPVDFTQKDMNGFSFTARDLSTSIMSNSGLLSTSIMSNSVLQTQKATVLTFYYVRKPIT</sequence>
<organism evidence="1 2">
    <name type="scientific">Dreissena polymorpha</name>
    <name type="common">Zebra mussel</name>
    <name type="synonym">Mytilus polymorpha</name>
    <dbReference type="NCBI Taxonomy" id="45954"/>
    <lineage>
        <taxon>Eukaryota</taxon>
        <taxon>Metazoa</taxon>
        <taxon>Spiralia</taxon>
        <taxon>Lophotrochozoa</taxon>
        <taxon>Mollusca</taxon>
        <taxon>Bivalvia</taxon>
        <taxon>Autobranchia</taxon>
        <taxon>Heteroconchia</taxon>
        <taxon>Euheterodonta</taxon>
        <taxon>Imparidentia</taxon>
        <taxon>Neoheterodontei</taxon>
        <taxon>Myida</taxon>
        <taxon>Dreissenoidea</taxon>
        <taxon>Dreissenidae</taxon>
        <taxon>Dreissena</taxon>
    </lineage>
</organism>
<name>A0A9D4R686_DREPO</name>
<keyword evidence="2" id="KW-1185">Reference proteome</keyword>
<proteinExistence type="predicted"/>
<comment type="caution">
    <text evidence="1">The sequence shown here is derived from an EMBL/GenBank/DDBJ whole genome shotgun (WGS) entry which is preliminary data.</text>
</comment>
<dbReference type="EMBL" id="JAIWYP010000003">
    <property type="protein sequence ID" value="KAH3856651.1"/>
    <property type="molecule type" value="Genomic_DNA"/>
</dbReference>
<dbReference type="AlphaFoldDB" id="A0A9D4R686"/>
<reference evidence="1" key="2">
    <citation type="submission" date="2020-11" db="EMBL/GenBank/DDBJ databases">
        <authorList>
            <person name="McCartney M.A."/>
            <person name="Auch B."/>
            <person name="Kono T."/>
            <person name="Mallez S."/>
            <person name="Becker A."/>
            <person name="Gohl D.M."/>
            <person name="Silverstein K.A.T."/>
            <person name="Koren S."/>
            <person name="Bechman K.B."/>
            <person name="Herman A."/>
            <person name="Abrahante J.E."/>
            <person name="Garbe J."/>
        </authorList>
    </citation>
    <scope>NUCLEOTIDE SEQUENCE</scope>
    <source>
        <strain evidence="1">Duluth1</strain>
        <tissue evidence="1">Whole animal</tissue>
    </source>
</reference>
<evidence type="ECO:0000313" key="2">
    <source>
        <dbReference type="Proteomes" id="UP000828390"/>
    </source>
</evidence>
<evidence type="ECO:0000313" key="1">
    <source>
        <dbReference type="EMBL" id="KAH3856651.1"/>
    </source>
</evidence>
<accession>A0A9D4R686</accession>
<reference evidence="1" key="1">
    <citation type="journal article" date="2019" name="bioRxiv">
        <title>The Genome of the Zebra Mussel, Dreissena polymorpha: A Resource for Invasive Species Research.</title>
        <authorList>
            <person name="McCartney M.A."/>
            <person name="Auch B."/>
            <person name="Kono T."/>
            <person name="Mallez S."/>
            <person name="Zhang Y."/>
            <person name="Obille A."/>
            <person name="Becker A."/>
            <person name="Abrahante J.E."/>
            <person name="Garbe J."/>
            <person name="Badalamenti J.P."/>
            <person name="Herman A."/>
            <person name="Mangelson H."/>
            <person name="Liachko I."/>
            <person name="Sullivan S."/>
            <person name="Sone E.D."/>
            <person name="Koren S."/>
            <person name="Silverstein K.A.T."/>
            <person name="Beckman K.B."/>
            <person name="Gohl D.M."/>
        </authorList>
    </citation>
    <scope>NUCLEOTIDE SEQUENCE</scope>
    <source>
        <strain evidence="1">Duluth1</strain>
        <tissue evidence="1">Whole animal</tissue>
    </source>
</reference>
<gene>
    <name evidence="1" type="ORF">DPMN_099243</name>
</gene>
<protein>
    <submittedName>
        <fullName evidence="1">Uncharacterized protein</fullName>
    </submittedName>
</protein>